<evidence type="ECO:0000313" key="1">
    <source>
        <dbReference type="Ensembl" id="ENSHCOP00000003732.1"/>
    </source>
</evidence>
<reference evidence="1" key="1">
    <citation type="submission" date="2025-08" db="UniProtKB">
        <authorList>
            <consortium name="Ensembl"/>
        </authorList>
    </citation>
    <scope>IDENTIFICATION</scope>
</reference>
<dbReference type="Ensembl" id="ENSHCOT00000008234.1">
    <property type="protein sequence ID" value="ENSHCOP00000003732.1"/>
    <property type="gene ID" value="ENSHCOG00000005119.1"/>
</dbReference>
<protein>
    <submittedName>
        <fullName evidence="1">Uncharacterized protein</fullName>
    </submittedName>
</protein>
<accession>A0A3Q2XIT9</accession>
<dbReference type="AlphaFoldDB" id="A0A3Q2XIT9"/>
<name>A0A3Q2XIT9_HIPCM</name>
<keyword evidence="2" id="KW-1185">Reference proteome</keyword>
<dbReference type="Proteomes" id="UP000264820">
    <property type="component" value="Unplaced"/>
</dbReference>
<reference evidence="1" key="2">
    <citation type="submission" date="2025-09" db="UniProtKB">
        <authorList>
            <consortium name="Ensembl"/>
        </authorList>
    </citation>
    <scope>IDENTIFICATION</scope>
</reference>
<organism evidence="1 2">
    <name type="scientific">Hippocampus comes</name>
    <name type="common">Tiger tail seahorse</name>
    <dbReference type="NCBI Taxonomy" id="109280"/>
    <lineage>
        <taxon>Eukaryota</taxon>
        <taxon>Metazoa</taxon>
        <taxon>Chordata</taxon>
        <taxon>Craniata</taxon>
        <taxon>Vertebrata</taxon>
        <taxon>Euteleostomi</taxon>
        <taxon>Actinopterygii</taxon>
        <taxon>Neopterygii</taxon>
        <taxon>Teleostei</taxon>
        <taxon>Neoteleostei</taxon>
        <taxon>Acanthomorphata</taxon>
        <taxon>Syngnathiaria</taxon>
        <taxon>Syngnathiformes</taxon>
        <taxon>Syngnathoidei</taxon>
        <taxon>Syngnathidae</taxon>
        <taxon>Hippocampus</taxon>
    </lineage>
</organism>
<evidence type="ECO:0000313" key="2">
    <source>
        <dbReference type="Proteomes" id="UP000264820"/>
    </source>
</evidence>
<sequence>LHHGRAPLRLFGAATSLRCTSRISSPSSSLEDGSNMLLSLGRRRHLLGYNSTTSRGGRFTASEREKERWGRIPWGDEKMLLLPQIGGEKKTAVKRRKKN</sequence>
<proteinExistence type="predicted"/>